<evidence type="ECO:0000313" key="2">
    <source>
        <dbReference type="Proteomes" id="UP001279734"/>
    </source>
</evidence>
<sequence length="102" mass="11593">MGLRRNGPIAGNVLHRLGRRSRQGNVFVDACPLSLLVLWREDLLGRVWSEVARRISEARHFLRPKECGAPVNTALAVMARWRFKSGQRQIDRFGALSFGPRL</sequence>
<gene>
    <name evidence="1" type="ORF">Nepgr_033958</name>
</gene>
<dbReference type="AlphaFoldDB" id="A0AAD3Y917"/>
<dbReference type="EMBL" id="BSYO01000084">
    <property type="protein sequence ID" value="GMH32114.1"/>
    <property type="molecule type" value="Genomic_DNA"/>
</dbReference>
<evidence type="ECO:0000313" key="1">
    <source>
        <dbReference type="EMBL" id="GMH32114.1"/>
    </source>
</evidence>
<keyword evidence="2" id="KW-1185">Reference proteome</keyword>
<accession>A0AAD3Y917</accession>
<name>A0AAD3Y917_NEPGR</name>
<organism evidence="1 2">
    <name type="scientific">Nepenthes gracilis</name>
    <name type="common">Slender pitcher plant</name>
    <dbReference type="NCBI Taxonomy" id="150966"/>
    <lineage>
        <taxon>Eukaryota</taxon>
        <taxon>Viridiplantae</taxon>
        <taxon>Streptophyta</taxon>
        <taxon>Embryophyta</taxon>
        <taxon>Tracheophyta</taxon>
        <taxon>Spermatophyta</taxon>
        <taxon>Magnoliopsida</taxon>
        <taxon>eudicotyledons</taxon>
        <taxon>Gunneridae</taxon>
        <taxon>Pentapetalae</taxon>
        <taxon>Caryophyllales</taxon>
        <taxon>Nepenthaceae</taxon>
        <taxon>Nepenthes</taxon>
    </lineage>
</organism>
<reference evidence="1" key="1">
    <citation type="submission" date="2023-05" db="EMBL/GenBank/DDBJ databases">
        <title>Nepenthes gracilis genome sequencing.</title>
        <authorList>
            <person name="Fukushima K."/>
        </authorList>
    </citation>
    <scope>NUCLEOTIDE SEQUENCE</scope>
    <source>
        <strain evidence="1">SING2019-196</strain>
    </source>
</reference>
<protein>
    <submittedName>
        <fullName evidence="1">Uncharacterized protein</fullName>
    </submittedName>
</protein>
<dbReference type="Proteomes" id="UP001279734">
    <property type="component" value="Unassembled WGS sequence"/>
</dbReference>
<comment type="caution">
    <text evidence="1">The sequence shown here is derived from an EMBL/GenBank/DDBJ whole genome shotgun (WGS) entry which is preliminary data.</text>
</comment>
<proteinExistence type="predicted"/>